<dbReference type="InterPro" id="IPR001810">
    <property type="entry name" value="F-box_dom"/>
</dbReference>
<dbReference type="Proteomes" id="UP000815677">
    <property type="component" value="Unassembled WGS sequence"/>
</dbReference>
<protein>
    <recommendedName>
        <fullName evidence="2">F-box domain-containing protein</fullName>
    </recommendedName>
</protein>
<evidence type="ECO:0000313" key="4">
    <source>
        <dbReference type="Proteomes" id="UP000815677"/>
    </source>
</evidence>
<dbReference type="EMBL" id="DF838317">
    <property type="protein sequence ID" value="GAT42827.1"/>
    <property type="molecule type" value="Genomic_DNA"/>
</dbReference>
<evidence type="ECO:0000313" key="3">
    <source>
        <dbReference type="EMBL" id="GAT42827.1"/>
    </source>
</evidence>
<accession>A0ABQ0KVA7</accession>
<dbReference type="SUPFAM" id="SSF52047">
    <property type="entry name" value="RNI-like"/>
    <property type="match status" value="1"/>
</dbReference>
<gene>
    <name evidence="3" type="ORF">MCHLO_00526</name>
</gene>
<dbReference type="InterPro" id="IPR036047">
    <property type="entry name" value="F-box-like_dom_sf"/>
</dbReference>
<reference evidence="3" key="1">
    <citation type="submission" date="2014-09" db="EMBL/GenBank/DDBJ databases">
        <title>Genome sequence of the luminous mushroom Mycena chlorophos for searching fungal bioluminescence genes.</title>
        <authorList>
            <person name="Tanaka Y."/>
            <person name="Kasuga D."/>
            <person name="Oba Y."/>
            <person name="Hase S."/>
            <person name="Sato K."/>
            <person name="Oba Y."/>
            <person name="Sakakibara Y."/>
        </authorList>
    </citation>
    <scope>NUCLEOTIDE SEQUENCE</scope>
</reference>
<name>A0ABQ0KVA7_MYCCL</name>
<feature type="compositionally biased region" description="Basic residues" evidence="1">
    <location>
        <begin position="1"/>
        <end position="10"/>
    </location>
</feature>
<keyword evidence="4" id="KW-1185">Reference proteome</keyword>
<proteinExistence type="predicted"/>
<dbReference type="SUPFAM" id="SSF81383">
    <property type="entry name" value="F-box domain"/>
    <property type="match status" value="1"/>
</dbReference>
<organism evidence="3 4">
    <name type="scientific">Mycena chlorophos</name>
    <name type="common">Agaric fungus</name>
    <name type="synonym">Agaricus chlorophos</name>
    <dbReference type="NCBI Taxonomy" id="658473"/>
    <lineage>
        <taxon>Eukaryota</taxon>
        <taxon>Fungi</taxon>
        <taxon>Dikarya</taxon>
        <taxon>Basidiomycota</taxon>
        <taxon>Agaricomycotina</taxon>
        <taxon>Agaricomycetes</taxon>
        <taxon>Agaricomycetidae</taxon>
        <taxon>Agaricales</taxon>
        <taxon>Marasmiineae</taxon>
        <taxon>Mycenaceae</taxon>
        <taxon>Mycena</taxon>
    </lineage>
</organism>
<evidence type="ECO:0000256" key="1">
    <source>
        <dbReference type="SAM" id="MobiDB-lite"/>
    </source>
</evidence>
<dbReference type="Pfam" id="PF12937">
    <property type="entry name" value="F-box-like"/>
    <property type="match status" value="1"/>
</dbReference>
<sequence length="451" mass="51553">MPPKKRRRKANPAPSHAPPAPAPALTVSLGPLQQLPRELCALICEWLPQNDLIAAALISRTFRREAQRQIFRTVDLRGNRAPWLWRWCIAINRTKYLAPYVRALYLDLPIPRRFELSTAPDANRLLRALRKCSLVRDYRIAVDWASGYWDMGRADEWSGGSWMLAEARFRVTTFQSAYLFRGELAKQLLTQPELKILDLPTITLGKTQQFRLLNDAKVLPKLIALGVDGTVPPENLPRSRRLERIQLHLNAAVHLDHRWFTILGRYSASLTTLVLVHCHFAQAILVVIPSLTFSLPHLVHLAITDNFEDVYKNSSSQEDWEQAIFAQYDVSALSMPATLCKFDRLETLVLYTYGARPSVFRNYRDVKNMTAPFTPALCAFAHITMAANEHLRRMHLGAFDLTLAPKVLSATEIYRSSICEVTYSLSRERGAFSEKHGRGFEFDKVSRFWDP</sequence>
<feature type="domain" description="F-box" evidence="2">
    <location>
        <begin position="33"/>
        <end position="76"/>
    </location>
</feature>
<evidence type="ECO:0000259" key="2">
    <source>
        <dbReference type="Pfam" id="PF12937"/>
    </source>
</evidence>
<feature type="region of interest" description="Disordered" evidence="1">
    <location>
        <begin position="1"/>
        <end position="22"/>
    </location>
</feature>